<dbReference type="AlphaFoldDB" id="A0A0A8L134"/>
<accession>A0A0A8L134</accession>
<gene>
    <name evidence="1" type="ORF">KLDO_g905</name>
</gene>
<dbReference type="GO" id="GO:0005739">
    <property type="term" value="C:mitochondrion"/>
    <property type="evidence" value="ECO:0007669"/>
    <property type="project" value="TreeGrafter"/>
</dbReference>
<dbReference type="InterPro" id="IPR052741">
    <property type="entry name" value="Mitochondrial_HTD2"/>
</dbReference>
<name>A0A0A8L134_9SACH</name>
<evidence type="ECO:0000313" key="1">
    <source>
        <dbReference type="EMBL" id="CDO92589.1"/>
    </source>
</evidence>
<sequence>MWVQGSIEFKNPLLAGWHSCQEDLKFIKELKKDHFVALKRTVRDENGTEVANEQRTLIYTKQPVAETSAKLRQLQHFKNTYVVTFTDIDIMEYSSFSSNPHRIHWDRDYTRNVEGYRDIIVQGPFLVQFVIDYCEHLFGRSVSSIKYKNTCHVYAGTDVEVCHNGLESDGKANVVLRDAKNPQKVYFESKVA</sequence>
<dbReference type="PANTHER" id="PTHR28152">
    <property type="entry name" value="HYDROXYACYL-THIOESTER DEHYDRATASE TYPE 2, MITOCHONDRIAL"/>
    <property type="match status" value="1"/>
</dbReference>
<keyword evidence="2" id="KW-1185">Reference proteome</keyword>
<proteinExistence type="predicted"/>
<comment type="caution">
    <text evidence="1">The sequence shown here is derived from an EMBL/GenBank/DDBJ whole genome shotgun (WGS) entry which is preliminary data.</text>
</comment>
<dbReference type="InterPro" id="IPR029069">
    <property type="entry name" value="HotDog_dom_sf"/>
</dbReference>
<dbReference type="EMBL" id="CCBQ010000016">
    <property type="protein sequence ID" value="CDO92589.1"/>
    <property type="molecule type" value="Genomic_DNA"/>
</dbReference>
<dbReference type="GO" id="GO:0019171">
    <property type="term" value="F:(3R)-hydroxyacyl-[acyl-carrier-protein] dehydratase activity"/>
    <property type="evidence" value="ECO:0007669"/>
    <property type="project" value="TreeGrafter"/>
</dbReference>
<dbReference type="OrthoDB" id="3257538at2759"/>
<evidence type="ECO:0000313" key="2">
    <source>
        <dbReference type="Proteomes" id="UP000031516"/>
    </source>
</evidence>
<dbReference type="PANTHER" id="PTHR28152:SF1">
    <property type="entry name" value="HYDROXYACYL-THIOESTER DEHYDRATASE TYPE 2, MITOCHONDRIAL"/>
    <property type="match status" value="1"/>
</dbReference>
<dbReference type="Proteomes" id="UP000031516">
    <property type="component" value="Unassembled WGS sequence"/>
</dbReference>
<reference evidence="1 2" key="1">
    <citation type="submission" date="2014-03" db="EMBL/GenBank/DDBJ databases">
        <title>The genome of Kluyveromyces dobzhanskii.</title>
        <authorList>
            <person name="Nystedt B."/>
            <person name="Astrom S."/>
        </authorList>
    </citation>
    <scope>NUCLEOTIDE SEQUENCE [LARGE SCALE GENOMIC DNA]</scope>
    <source>
        <strain evidence="1 2">CBS 2104</strain>
    </source>
</reference>
<dbReference type="Gene3D" id="3.10.129.10">
    <property type="entry name" value="Hotdog Thioesterase"/>
    <property type="match status" value="1"/>
</dbReference>
<organism evidence="1 2">
    <name type="scientific">Kluyveromyces dobzhanskii CBS 2104</name>
    <dbReference type="NCBI Taxonomy" id="1427455"/>
    <lineage>
        <taxon>Eukaryota</taxon>
        <taxon>Fungi</taxon>
        <taxon>Dikarya</taxon>
        <taxon>Ascomycota</taxon>
        <taxon>Saccharomycotina</taxon>
        <taxon>Saccharomycetes</taxon>
        <taxon>Saccharomycetales</taxon>
        <taxon>Saccharomycetaceae</taxon>
        <taxon>Kluyveromyces</taxon>
    </lineage>
</organism>
<dbReference type="SUPFAM" id="SSF54637">
    <property type="entry name" value="Thioesterase/thiol ester dehydrase-isomerase"/>
    <property type="match status" value="1"/>
</dbReference>
<protein>
    <submittedName>
        <fullName evidence="1">WGS project CCBQ000000000 data, contig 00012</fullName>
    </submittedName>
</protein>